<evidence type="ECO:0000256" key="3">
    <source>
        <dbReference type="ARBA" id="ARBA00022741"/>
    </source>
</evidence>
<dbReference type="SMART" id="SM00177">
    <property type="entry name" value="ARF"/>
    <property type="match status" value="1"/>
</dbReference>
<dbReference type="NCBIfam" id="TIGR00231">
    <property type="entry name" value="small_GTP"/>
    <property type="match status" value="1"/>
</dbReference>
<dbReference type="EMBL" id="ASGP02000003">
    <property type="protein sequence ID" value="KAH9515930.1"/>
    <property type="molecule type" value="Genomic_DNA"/>
</dbReference>
<dbReference type="GO" id="GO:0003924">
    <property type="term" value="F:GTPase activity"/>
    <property type="evidence" value="ECO:0007669"/>
    <property type="project" value="InterPro"/>
</dbReference>
<feature type="binding site" evidence="8">
    <location>
        <position position="78"/>
    </location>
    <ligand>
        <name>GTP</name>
        <dbReference type="ChEBI" id="CHEBI:37565"/>
    </ligand>
</feature>
<dbReference type="GO" id="GO:0034067">
    <property type="term" value="P:protein localization to Golgi apparatus"/>
    <property type="evidence" value="ECO:0007669"/>
    <property type="project" value="TreeGrafter"/>
</dbReference>
<dbReference type="GO" id="GO:0005525">
    <property type="term" value="F:GTP binding"/>
    <property type="evidence" value="ECO:0007669"/>
    <property type="project" value="UniProtKB-KW"/>
</dbReference>
<reference evidence="10" key="2">
    <citation type="submission" date="2020-06" db="EMBL/GenBank/DDBJ databases">
        <authorList>
            <person name="Ji K."/>
            <person name="Li J."/>
        </authorList>
    </citation>
    <scope>NUCLEOTIDE SEQUENCE</scope>
    <source>
        <strain evidence="10">JKM2019</strain>
        <tissue evidence="10">Whole body</tissue>
    </source>
</reference>
<dbReference type="OrthoDB" id="414781at2759"/>
<dbReference type="PRINTS" id="PR00449">
    <property type="entry name" value="RASTRNSFRMNG"/>
</dbReference>
<sequence length="202" mass="23026">MFSLLYGFWRYLFQKDEYYVLILGLDNAGKTTFLEQTKISMNPGYKGLNLMKISCTVGLNIGKIDSDGVVLNFWDLGGQSELQCLWDKYYAESHAIIYVVDSSDHERLDESKQAFDKMMENESLKGTPLLFVANKQDVSKCLPITRIMDQFRLETIISAAQRDFHFVAVSALKGDGIKESIDWIIETVKKNNVFKPPINGTE</sequence>
<comment type="caution">
    <text evidence="11">The sequence shown here is derived from an EMBL/GenBank/DDBJ whole genome shotgun (WGS) entry which is preliminary data.</text>
</comment>
<evidence type="ECO:0000256" key="8">
    <source>
        <dbReference type="PIRSR" id="PIRSR606689-1"/>
    </source>
</evidence>
<gene>
    <name evidence="11" type="primary">ARFRP1</name>
    <name evidence="11" type="ORF">DERF_006702</name>
    <name evidence="10" type="ORF">HUG17_1279</name>
</gene>
<keyword evidence="9" id="KW-0479">Metal-binding</keyword>
<evidence type="ECO:0000256" key="2">
    <source>
        <dbReference type="ARBA" id="ARBA00019766"/>
    </source>
</evidence>
<dbReference type="SUPFAM" id="SSF52540">
    <property type="entry name" value="P-loop containing nucleoside triphosphate hydrolases"/>
    <property type="match status" value="1"/>
</dbReference>
<dbReference type="InterPro" id="IPR024156">
    <property type="entry name" value="Small_GTPase_ARF"/>
</dbReference>
<accession>A0A922I1X4</accession>
<reference evidence="11" key="1">
    <citation type="submission" date="2013-05" db="EMBL/GenBank/DDBJ databases">
        <authorList>
            <person name="Yim A.K.Y."/>
            <person name="Chan T.F."/>
            <person name="Ji K.M."/>
            <person name="Liu X.Y."/>
            <person name="Zhou J.W."/>
            <person name="Li R.Q."/>
            <person name="Yang K.Y."/>
            <person name="Li J."/>
            <person name="Li M."/>
            <person name="Law P.T.W."/>
            <person name="Wu Y.L."/>
            <person name="Cai Z.L."/>
            <person name="Qin H."/>
            <person name="Bao Y."/>
            <person name="Leung R.K.K."/>
            <person name="Ng P.K.S."/>
            <person name="Zou J."/>
            <person name="Zhong X.J."/>
            <person name="Ran P.X."/>
            <person name="Zhong N.S."/>
            <person name="Liu Z.G."/>
            <person name="Tsui S.K.W."/>
        </authorList>
    </citation>
    <scope>NUCLEOTIDE SEQUENCE</scope>
    <source>
        <strain evidence="11">Derf</strain>
        <tissue evidence="11">Whole organism</tissue>
    </source>
</reference>
<evidence type="ECO:0000313" key="11">
    <source>
        <dbReference type="EMBL" id="KAH9515930.1"/>
    </source>
</evidence>
<dbReference type="InterPro" id="IPR027417">
    <property type="entry name" value="P-loop_NTPase"/>
</dbReference>
<reference evidence="11" key="4">
    <citation type="journal article" date="2022" name="Res Sq">
        <title>Comparative Genomics Reveals Insights into the Divergent Evolution of Astigmatic Mites and Household Pest Adaptations.</title>
        <authorList>
            <person name="Xiong Q."/>
            <person name="Wan A.T.-Y."/>
            <person name="Liu X.-Y."/>
            <person name="Fung C.S.-H."/>
            <person name="Xiao X."/>
            <person name="Malainual N."/>
            <person name="Hou J."/>
            <person name="Wang L."/>
            <person name="Wang M."/>
            <person name="Yang K."/>
            <person name="Cui Y."/>
            <person name="Leung E."/>
            <person name="Nong W."/>
            <person name="Shin S.-K."/>
            <person name="Au S."/>
            <person name="Jeong K.Y."/>
            <person name="Chew F.T."/>
            <person name="Hui J."/>
            <person name="Leung T.F."/>
            <person name="Tungtrongchitr A."/>
            <person name="Zhong N."/>
            <person name="Liu Z."/>
            <person name="Tsui S."/>
        </authorList>
    </citation>
    <scope>NUCLEOTIDE SEQUENCE</scope>
    <source>
        <strain evidence="11">Derf</strain>
        <tissue evidence="11">Whole organism</tissue>
    </source>
</reference>
<comment type="similarity">
    <text evidence="1">Belongs to the small GTPase superfamily. Arf family.</text>
</comment>
<dbReference type="Gene3D" id="3.40.50.300">
    <property type="entry name" value="P-loop containing nucleotide triphosphate hydrolases"/>
    <property type="match status" value="1"/>
</dbReference>
<evidence type="ECO:0000256" key="5">
    <source>
        <dbReference type="ARBA" id="ARBA00037377"/>
    </source>
</evidence>
<keyword evidence="9" id="KW-0460">Magnesium</keyword>
<keyword evidence="12" id="KW-1185">Reference proteome</keyword>
<dbReference type="InterPro" id="IPR005225">
    <property type="entry name" value="Small_GTP-bd"/>
</dbReference>
<dbReference type="InterPro" id="IPR006689">
    <property type="entry name" value="Small_GTPase_ARF/SAR"/>
</dbReference>
<comment type="function">
    <text evidence="5">Trans-Golgi-associated GTPase that regulates protein sorting. Controls the targeting of ARL1 and its effector to the trans-Golgi. Required for the lipidation of chylomicrons in the intestine and required for VLDL lipidation in the liver.</text>
</comment>
<dbReference type="GO" id="GO:0046872">
    <property type="term" value="F:metal ion binding"/>
    <property type="evidence" value="ECO:0007669"/>
    <property type="project" value="UniProtKB-KW"/>
</dbReference>
<evidence type="ECO:0000256" key="6">
    <source>
        <dbReference type="ARBA" id="ARBA00038765"/>
    </source>
</evidence>
<dbReference type="EMBL" id="SDOV01000001">
    <property type="protein sequence ID" value="KAH7645741.1"/>
    <property type="molecule type" value="Genomic_DNA"/>
</dbReference>
<reference evidence="10" key="3">
    <citation type="journal article" date="2021" name="World Allergy Organ. J.">
        <title>Chromosome-level assembly of Dermatophagoides farinae genome and transcriptome reveals two novel allergens Der f 37 and Der f 39.</title>
        <authorList>
            <person name="Chen J."/>
            <person name="Cai Z."/>
            <person name="Fan D."/>
            <person name="Hu J."/>
            <person name="Hou Y."/>
            <person name="He Y."/>
            <person name="Zhang Z."/>
            <person name="Zhao Z."/>
            <person name="Gao P."/>
            <person name="Hu W."/>
            <person name="Sun J."/>
            <person name="Li J."/>
            <person name="Ji K."/>
        </authorList>
    </citation>
    <scope>NUCLEOTIDE SEQUENCE</scope>
    <source>
        <strain evidence="10">JKM2019</strain>
    </source>
</reference>
<organism evidence="11 12">
    <name type="scientific">Dermatophagoides farinae</name>
    <name type="common">American house dust mite</name>
    <dbReference type="NCBI Taxonomy" id="6954"/>
    <lineage>
        <taxon>Eukaryota</taxon>
        <taxon>Metazoa</taxon>
        <taxon>Ecdysozoa</taxon>
        <taxon>Arthropoda</taxon>
        <taxon>Chelicerata</taxon>
        <taxon>Arachnida</taxon>
        <taxon>Acari</taxon>
        <taxon>Acariformes</taxon>
        <taxon>Sarcoptiformes</taxon>
        <taxon>Astigmata</taxon>
        <taxon>Psoroptidia</taxon>
        <taxon>Analgoidea</taxon>
        <taxon>Pyroglyphidae</taxon>
        <taxon>Dermatophagoidinae</taxon>
        <taxon>Dermatophagoides</taxon>
    </lineage>
</organism>
<keyword evidence="3 8" id="KW-0547">Nucleotide-binding</keyword>
<feature type="binding site" evidence="8">
    <location>
        <begin position="24"/>
        <end position="31"/>
    </location>
    <ligand>
        <name>GTP</name>
        <dbReference type="ChEBI" id="CHEBI:37565"/>
    </ligand>
</feature>
<dbReference type="PANTHER" id="PTHR45909">
    <property type="entry name" value="ADP-RIBOSYLATION FACTOR-RELATED PROTEIN 1"/>
    <property type="match status" value="1"/>
</dbReference>
<feature type="binding site" evidence="9">
    <location>
        <position position="31"/>
    </location>
    <ligand>
        <name>Mg(2+)</name>
        <dbReference type="ChEBI" id="CHEBI:18420"/>
    </ligand>
</feature>
<dbReference type="Pfam" id="PF00025">
    <property type="entry name" value="Arf"/>
    <property type="match status" value="1"/>
</dbReference>
<dbReference type="Proteomes" id="UP000790347">
    <property type="component" value="Unassembled WGS sequence"/>
</dbReference>
<feature type="binding site" evidence="9">
    <location>
        <position position="56"/>
    </location>
    <ligand>
        <name>Mg(2+)</name>
        <dbReference type="ChEBI" id="CHEBI:18420"/>
    </ligand>
</feature>
<dbReference type="SMART" id="SM00178">
    <property type="entry name" value="SAR"/>
    <property type="match status" value="1"/>
</dbReference>
<protein>
    <recommendedName>
        <fullName evidence="2">ADP-ribosylation factor-like protein 6</fullName>
    </recommendedName>
    <alternativeName>
        <fullName evidence="7">ADP-ribosylation factor-related protein 1</fullName>
    </alternativeName>
</protein>
<dbReference type="GO" id="GO:0005794">
    <property type="term" value="C:Golgi apparatus"/>
    <property type="evidence" value="ECO:0007669"/>
    <property type="project" value="TreeGrafter"/>
</dbReference>
<dbReference type="GO" id="GO:0043001">
    <property type="term" value="P:Golgi to plasma membrane protein transport"/>
    <property type="evidence" value="ECO:0007669"/>
    <property type="project" value="TreeGrafter"/>
</dbReference>
<name>A0A922I1X4_DERFA</name>
<dbReference type="FunFam" id="3.40.50.300:FF:001166">
    <property type="entry name" value="ADP-ribosylation factor D"/>
    <property type="match status" value="1"/>
</dbReference>
<evidence type="ECO:0000256" key="4">
    <source>
        <dbReference type="ARBA" id="ARBA00023134"/>
    </source>
</evidence>
<feature type="binding site" evidence="8">
    <location>
        <begin position="134"/>
        <end position="137"/>
    </location>
    <ligand>
        <name>GTP</name>
        <dbReference type="ChEBI" id="CHEBI:37565"/>
    </ligand>
</feature>
<proteinExistence type="inferred from homology"/>
<evidence type="ECO:0000313" key="10">
    <source>
        <dbReference type="EMBL" id="KAH7645741.1"/>
    </source>
</evidence>
<dbReference type="GO" id="GO:0006886">
    <property type="term" value="P:intracellular protein transport"/>
    <property type="evidence" value="ECO:0007669"/>
    <property type="project" value="TreeGrafter"/>
</dbReference>
<evidence type="ECO:0000256" key="7">
    <source>
        <dbReference type="ARBA" id="ARBA00039478"/>
    </source>
</evidence>
<dbReference type="Proteomes" id="UP000828236">
    <property type="component" value="Unassembled WGS sequence"/>
</dbReference>
<dbReference type="PROSITE" id="PS51417">
    <property type="entry name" value="ARF"/>
    <property type="match status" value="1"/>
</dbReference>
<evidence type="ECO:0000313" key="12">
    <source>
        <dbReference type="Proteomes" id="UP000790347"/>
    </source>
</evidence>
<evidence type="ECO:0000256" key="9">
    <source>
        <dbReference type="PIRSR" id="PIRSR606689-2"/>
    </source>
</evidence>
<evidence type="ECO:0000256" key="1">
    <source>
        <dbReference type="ARBA" id="ARBA00010290"/>
    </source>
</evidence>
<keyword evidence="4 8" id="KW-0342">GTP-binding</keyword>
<comment type="subunit">
    <text evidence="6">Interacts with SYS1.</text>
</comment>
<dbReference type="PANTHER" id="PTHR45909:SF1">
    <property type="entry name" value="ADP-RIBOSYLATION FACTOR-RELATED PROTEIN 1"/>
    <property type="match status" value="1"/>
</dbReference>
<dbReference type="AlphaFoldDB" id="A0A922I1X4"/>